<evidence type="ECO:0000313" key="7">
    <source>
        <dbReference type="EMBL" id="PWN89188.1"/>
    </source>
</evidence>
<dbReference type="PANTHER" id="PTHR31200">
    <property type="entry name" value="INO80 COMPLEX SUBUNIT C"/>
    <property type="match status" value="1"/>
</dbReference>
<dbReference type="AlphaFoldDB" id="A0A316YKM5"/>
<evidence type="ECO:0000256" key="2">
    <source>
        <dbReference type="ARBA" id="ARBA00023015"/>
    </source>
</evidence>
<proteinExistence type="predicted"/>
<keyword evidence="3" id="KW-0804">Transcription</keyword>
<protein>
    <recommendedName>
        <fullName evidence="6">Vps72/YL1 C-terminal domain-containing protein</fullName>
    </recommendedName>
</protein>
<feature type="compositionally biased region" description="Basic and acidic residues" evidence="5">
    <location>
        <begin position="110"/>
        <end position="123"/>
    </location>
</feature>
<keyword evidence="8" id="KW-1185">Reference proteome</keyword>
<dbReference type="GO" id="GO:0006338">
    <property type="term" value="P:chromatin remodeling"/>
    <property type="evidence" value="ECO:0007669"/>
    <property type="project" value="InterPro"/>
</dbReference>
<accession>A0A316YKM5</accession>
<evidence type="ECO:0000259" key="6">
    <source>
        <dbReference type="SMART" id="SM00993"/>
    </source>
</evidence>
<comment type="subcellular location">
    <subcellularLocation>
        <location evidence="1">Nucleus</location>
    </subcellularLocation>
</comment>
<organism evidence="7 8">
    <name type="scientific">Acaromyces ingoldii</name>
    <dbReference type="NCBI Taxonomy" id="215250"/>
    <lineage>
        <taxon>Eukaryota</taxon>
        <taxon>Fungi</taxon>
        <taxon>Dikarya</taxon>
        <taxon>Basidiomycota</taxon>
        <taxon>Ustilaginomycotina</taxon>
        <taxon>Exobasidiomycetes</taxon>
        <taxon>Exobasidiales</taxon>
        <taxon>Cryptobasidiaceae</taxon>
        <taxon>Acaromyces</taxon>
    </lineage>
</organism>
<dbReference type="InterPro" id="IPR013272">
    <property type="entry name" value="Vps72/YL1_C"/>
</dbReference>
<dbReference type="PANTHER" id="PTHR31200:SF1">
    <property type="entry name" value="INO80 COMPLEX SUBUNIT C"/>
    <property type="match status" value="1"/>
</dbReference>
<dbReference type="Proteomes" id="UP000245768">
    <property type="component" value="Unassembled WGS sequence"/>
</dbReference>
<dbReference type="Pfam" id="PF08265">
    <property type="entry name" value="YL1_C"/>
    <property type="match status" value="1"/>
</dbReference>
<dbReference type="GeneID" id="37047055"/>
<dbReference type="STRING" id="215250.A0A316YKM5"/>
<sequence>MFGGTFAGESSTSTPTPSTQLDRANFLEAPKPFKNAAYGAKSANRRNKTLKQILVAERDLAMGLDGANGSGGGGSGAGPGKRKGKKGAEEVMLGPGGKRLVGAAAKAARKREEKERIQALKEETGDDSEADVTAMTGVEGDTLMADVSVTKEEPLTEEQKAEEEEKERQAREKELQRRRNIPSYSSVEAPPSLRPRKKYCDISGLLAPYTDPKTHLRYHSVEMYEIIKTFAPGVDQSYLNLRGESSQIK</sequence>
<feature type="compositionally biased region" description="Basic and acidic residues" evidence="5">
    <location>
        <begin position="166"/>
        <end position="177"/>
    </location>
</feature>
<dbReference type="SMART" id="SM00993">
    <property type="entry name" value="YL1_C"/>
    <property type="match status" value="1"/>
</dbReference>
<name>A0A316YKM5_9BASI</name>
<dbReference type="InterPro" id="IPR029525">
    <property type="entry name" value="INO80C/Ies6"/>
</dbReference>
<dbReference type="EMBL" id="KZ819637">
    <property type="protein sequence ID" value="PWN89188.1"/>
    <property type="molecule type" value="Genomic_DNA"/>
</dbReference>
<feature type="compositionally biased region" description="Basic and acidic residues" evidence="5">
    <location>
        <begin position="149"/>
        <end position="159"/>
    </location>
</feature>
<dbReference type="GO" id="GO:0031011">
    <property type="term" value="C:Ino80 complex"/>
    <property type="evidence" value="ECO:0007669"/>
    <property type="project" value="InterPro"/>
</dbReference>
<keyword evidence="2" id="KW-0805">Transcription regulation</keyword>
<feature type="compositionally biased region" description="Low complexity" evidence="5">
    <location>
        <begin position="10"/>
        <end position="19"/>
    </location>
</feature>
<feature type="domain" description="Vps72/YL1 C-terminal" evidence="6">
    <location>
        <begin position="198"/>
        <end position="227"/>
    </location>
</feature>
<gene>
    <name evidence="7" type="ORF">FA10DRAFT_302555</name>
</gene>
<keyword evidence="4" id="KW-0539">Nucleus</keyword>
<feature type="region of interest" description="Disordered" evidence="5">
    <location>
        <begin position="1"/>
        <end position="30"/>
    </location>
</feature>
<reference evidence="7 8" key="1">
    <citation type="journal article" date="2018" name="Mol. Biol. Evol.">
        <title>Broad Genomic Sampling Reveals a Smut Pathogenic Ancestry of the Fungal Clade Ustilaginomycotina.</title>
        <authorList>
            <person name="Kijpornyongpan T."/>
            <person name="Mondo S.J."/>
            <person name="Barry K."/>
            <person name="Sandor L."/>
            <person name="Lee J."/>
            <person name="Lipzen A."/>
            <person name="Pangilinan J."/>
            <person name="LaButti K."/>
            <person name="Hainaut M."/>
            <person name="Henrissat B."/>
            <person name="Grigoriev I.V."/>
            <person name="Spatafora J.W."/>
            <person name="Aime M.C."/>
        </authorList>
    </citation>
    <scope>NUCLEOTIDE SEQUENCE [LARGE SCALE GENOMIC DNA]</scope>
    <source>
        <strain evidence="7 8">MCA 4198</strain>
    </source>
</reference>
<evidence type="ECO:0000256" key="1">
    <source>
        <dbReference type="ARBA" id="ARBA00004123"/>
    </source>
</evidence>
<feature type="compositionally biased region" description="Gly residues" evidence="5">
    <location>
        <begin position="66"/>
        <end position="79"/>
    </location>
</feature>
<feature type="region of interest" description="Disordered" evidence="5">
    <location>
        <begin position="63"/>
        <end position="195"/>
    </location>
</feature>
<dbReference type="InParanoid" id="A0A316YKM5"/>
<evidence type="ECO:0000256" key="4">
    <source>
        <dbReference type="ARBA" id="ARBA00023242"/>
    </source>
</evidence>
<dbReference type="OrthoDB" id="49520at2759"/>
<evidence type="ECO:0000313" key="8">
    <source>
        <dbReference type="Proteomes" id="UP000245768"/>
    </source>
</evidence>
<dbReference type="RefSeq" id="XP_025376386.1">
    <property type="nucleotide sequence ID" value="XM_025525139.1"/>
</dbReference>
<evidence type="ECO:0000256" key="3">
    <source>
        <dbReference type="ARBA" id="ARBA00023163"/>
    </source>
</evidence>
<evidence type="ECO:0000256" key="5">
    <source>
        <dbReference type="SAM" id="MobiDB-lite"/>
    </source>
</evidence>